<sequence length="116" mass="13142">MASLIWEQVTPVISIDGDITYQASSPDEVAIVKWTEEVGLALVHRDINEIHIRTPAGEIIAFEVLQIFPFTSETKRMGIIVRDKATGKITFYEKGADVVMAKIVQYNDWWVLCSSW</sequence>
<dbReference type="GO" id="GO:0140326">
    <property type="term" value="F:ATPase-coupled intramembrane lipid transporter activity"/>
    <property type="evidence" value="ECO:0007669"/>
    <property type="project" value="TreeGrafter"/>
</dbReference>
<proteinExistence type="predicted"/>
<keyword evidence="2" id="KW-1185">Reference proteome</keyword>
<dbReference type="GO" id="GO:0005802">
    <property type="term" value="C:trans-Golgi network"/>
    <property type="evidence" value="ECO:0007669"/>
    <property type="project" value="TreeGrafter"/>
</dbReference>
<dbReference type="SUPFAM" id="SSF81660">
    <property type="entry name" value="Metal cation-transporting ATPase, ATP-binding domain N"/>
    <property type="match status" value="1"/>
</dbReference>
<evidence type="ECO:0000313" key="1">
    <source>
        <dbReference type="EMBL" id="RUP50297.1"/>
    </source>
</evidence>
<dbReference type="GO" id="GO:0006890">
    <property type="term" value="P:retrograde vesicle-mediated transport, Golgi to endoplasmic reticulum"/>
    <property type="evidence" value="ECO:0007669"/>
    <property type="project" value="TreeGrafter"/>
</dbReference>
<dbReference type="EMBL" id="RBNI01001564">
    <property type="protein sequence ID" value="RUP50297.1"/>
    <property type="molecule type" value="Genomic_DNA"/>
</dbReference>
<organism evidence="1 2">
    <name type="scientific">Jimgerdemannia flammicorona</name>
    <dbReference type="NCBI Taxonomy" id="994334"/>
    <lineage>
        <taxon>Eukaryota</taxon>
        <taxon>Fungi</taxon>
        <taxon>Fungi incertae sedis</taxon>
        <taxon>Mucoromycota</taxon>
        <taxon>Mucoromycotina</taxon>
        <taxon>Endogonomycetes</taxon>
        <taxon>Endogonales</taxon>
        <taxon>Endogonaceae</taxon>
        <taxon>Jimgerdemannia</taxon>
    </lineage>
</organism>
<dbReference type="GO" id="GO:0000166">
    <property type="term" value="F:nucleotide binding"/>
    <property type="evidence" value="ECO:0007669"/>
    <property type="project" value="InterPro"/>
</dbReference>
<dbReference type="OrthoDB" id="2426913at2759"/>
<dbReference type="GO" id="GO:0005768">
    <property type="term" value="C:endosome"/>
    <property type="evidence" value="ECO:0007669"/>
    <property type="project" value="TreeGrafter"/>
</dbReference>
<reference evidence="1 2" key="1">
    <citation type="journal article" date="2018" name="New Phytol.">
        <title>Phylogenomics of Endogonaceae and evolution of mycorrhizas within Mucoromycota.</title>
        <authorList>
            <person name="Chang Y."/>
            <person name="Desiro A."/>
            <person name="Na H."/>
            <person name="Sandor L."/>
            <person name="Lipzen A."/>
            <person name="Clum A."/>
            <person name="Barry K."/>
            <person name="Grigoriev I.V."/>
            <person name="Martin F.M."/>
            <person name="Stajich J.E."/>
            <person name="Smith M.E."/>
            <person name="Bonito G."/>
            <person name="Spatafora J.W."/>
        </authorList>
    </citation>
    <scope>NUCLEOTIDE SEQUENCE [LARGE SCALE GENOMIC DNA]</scope>
    <source>
        <strain evidence="1 2">GMNB39</strain>
    </source>
</reference>
<dbReference type="Proteomes" id="UP000268093">
    <property type="component" value="Unassembled WGS sequence"/>
</dbReference>
<feature type="non-terminal residue" evidence="1">
    <location>
        <position position="116"/>
    </location>
</feature>
<gene>
    <name evidence="1" type="ORF">BC936DRAFT_139702</name>
</gene>
<dbReference type="PANTHER" id="PTHR24092">
    <property type="entry name" value="PROBABLE PHOSPHOLIPID-TRANSPORTING ATPASE"/>
    <property type="match status" value="1"/>
</dbReference>
<accession>A0A433DHI8</accession>
<dbReference type="PANTHER" id="PTHR24092:SF5">
    <property type="entry name" value="PHOSPHOLIPID-TRANSPORTING ATPASE"/>
    <property type="match status" value="1"/>
</dbReference>
<dbReference type="GO" id="GO:0045332">
    <property type="term" value="P:phospholipid translocation"/>
    <property type="evidence" value="ECO:0007669"/>
    <property type="project" value="TreeGrafter"/>
</dbReference>
<protein>
    <submittedName>
        <fullName evidence="1">Uncharacterized protein</fullName>
    </submittedName>
</protein>
<dbReference type="Gene3D" id="3.40.1110.10">
    <property type="entry name" value="Calcium-transporting ATPase, cytoplasmic domain N"/>
    <property type="match status" value="1"/>
</dbReference>
<dbReference type="InterPro" id="IPR023299">
    <property type="entry name" value="ATPase_P-typ_cyto_dom_N"/>
</dbReference>
<evidence type="ECO:0000313" key="2">
    <source>
        <dbReference type="Proteomes" id="UP000268093"/>
    </source>
</evidence>
<name>A0A433DHI8_9FUNG</name>
<comment type="caution">
    <text evidence="1">The sequence shown here is derived from an EMBL/GenBank/DDBJ whole genome shotgun (WGS) entry which is preliminary data.</text>
</comment>
<dbReference type="AlphaFoldDB" id="A0A433DHI8"/>
<dbReference type="GO" id="GO:0005886">
    <property type="term" value="C:plasma membrane"/>
    <property type="evidence" value="ECO:0007669"/>
    <property type="project" value="TreeGrafter"/>
</dbReference>
<dbReference type="GO" id="GO:0006897">
    <property type="term" value="P:endocytosis"/>
    <property type="evidence" value="ECO:0007669"/>
    <property type="project" value="TreeGrafter"/>
</dbReference>